<name>A0A0V9UJ62_9NOCA</name>
<dbReference type="SUPFAM" id="SSF55961">
    <property type="entry name" value="Bet v1-like"/>
    <property type="match status" value="1"/>
</dbReference>
<organism evidence="1 2">
    <name type="scientific">Rhodococcus pyridinivorans KG-16</name>
    <dbReference type="NCBI Taxonomy" id="1441730"/>
    <lineage>
        <taxon>Bacteria</taxon>
        <taxon>Bacillati</taxon>
        <taxon>Actinomycetota</taxon>
        <taxon>Actinomycetes</taxon>
        <taxon>Mycobacteriales</taxon>
        <taxon>Nocardiaceae</taxon>
        <taxon>Rhodococcus</taxon>
    </lineage>
</organism>
<dbReference type="InterPro" id="IPR019587">
    <property type="entry name" value="Polyketide_cyclase/dehydratase"/>
</dbReference>
<protein>
    <submittedName>
        <fullName evidence="1">Polyketide cyclase</fullName>
    </submittedName>
</protein>
<dbReference type="PATRIC" id="fig|1441730.3.peg.3292"/>
<evidence type="ECO:0000313" key="2">
    <source>
        <dbReference type="Proteomes" id="UP000053060"/>
    </source>
</evidence>
<dbReference type="AlphaFoldDB" id="A0A0V9UJ62"/>
<dbReference type="Pfam" id="PF10604">
    <property type="entry name" value="Polyketide_cyc2"/>
    <property type="match status" value="1"/>
</dbReference>
<dbReference type="EMBL" id="AZXY01000007">
    <property type="protein sequence ID" value="KSZ58025.1"/>
    <property type="molecule type" value="Genomic_DNA"/>
</dbReference>
<gene>
    <name evidence="1" type="ORF">Z045_15835</name>
</gene>
<dbReference type="Proteomes" id="UP000053060">
    <property type="component" value="Unassembled WGS sequence"/>
</dbReference>
<dbReference type="GeneID" id="86868104"/>
<accession>A0A0V9UJ62</accession>
<proteinExistence type="predicted"/>
<evidence type="ECO:0000313" key="1">
    <source>
        <dbReference type="EMBL" id="KSZ58025.1"/>
    </source>
</evidence>
<comment type="caution">
    <text evidence="1">The sequence shown here is derived from an EMBL/GenBank/DDBJ whole genome shotgun (WGS) entry which is preliminary data.</text>
</comment>
<dbReference type="CDD" id="cd07812">
    <property type="entry name" value="SRPBCC"/>
    <property type="match status" value="1"/>
</dbReference>
<sequence length="146" mass="16176">MIHVRHSAVADIPVDLAFSYVDDYRNVPDWMFGVARFQPVGEQVSGLGAVYDSTMRIGPKDLDSRVEVVEWERNRVIVLDSIAGFRAASSWTFTDLGDATRLDVDFGYRLPGGIAGRTLGMLIEPIVGTAIRQTEHALRTRLGQLV</sequence>
<reference evidence="2" key="1">
    <citation type="submission" date="2015-01" db="EMBL/GenBank/DDBJ databases">
        <title>Draft genome sequence of Rhodococcus pyridinivorans strain KG-16, a hydrocarbon-degrading bacterium.</title>
        <authorList>
            <person name="Aggarwal R.K."/>
            <person name="Dawar C."/>
        </authorList>
    </citation>
    <scope>NUCLEOTIDE SEQUENCE [LARGE SCALE GENOMIC DNA]</scope>
    <source>
        <strain evidence="2">KG-16</strain>
    </source>
</reference>
<dbReference type="Gene3D" id="3.30.530.20">
    <property type="match status" value="1"/>
</dbReference>
<reference evidence="1 2" key="2">
    <citation type="journal article" date="2016" name="Genome Announc.">
        <title>Draft Genome Sequence of a Versatile Hydrocarbon-Degrading Bacterium, Rhodococcus pyridinivorans Strain KG-16, Collected from Oil Fields in India.</title>
        <authorList>
            <person name="Aggarwal R.K."/>
            <person name="Dawar C."/>
            <person name="Phanindranath R."/>
            <person name="Mutnuri L."/>
            <person name="Dayal A.M."/>
        </authorList>
    </citation>
    <scope>NUCLEOTIDE SEQUENCE [LARGE SCALE GENOMIC DNA]</scope>
    <source>
        <strain evidence="1 2">KG-16</strain>
    </source>
</reference>
<dbReference type="RefSeq" id="WP_059382785.1">
    <property type="nucleotide sequence ID" value="NZ_AZXY01000007.1"/>
</dbReference>
<dbReference type="InterPro" id="IPR023393">
    <property type="entry name" value="START-like_dom_sf"/>
</dbReference>